<name>A0A420WX38_9GAMM</name>
<accession>A0A420WX38</accession>
<keyword evidence="1" id="KW-1133">Transmembrane helix</keyword>
<keyword evidence="1" id="KW-0472">Membrane</keyword>
<dbReference type="AlphaFoldDB" id="A0A420WX38"/>
<feature type="transmembrane region" description="Helical" evidence="1">
    <location>
        <begin position="89"/>
        <end position="107"/>
    </location>
</feature>
<keyword evidence="3" id="KW-1185">Reference proteome</keyword>
<evidence type="ECO:0000313" key="2">
    <source>
        <dbReference type="EMBL" id="RKR04257.1"/>
    </source>
</evidence>
<comment type="caution">
    <text evidence="2">The sequence shown here is derived from an EMBL/GenBank/DDBJ whole genome shotgun (WGS) entry which is preliminary data.</text>
</comment>
<protein>
    <submittedName>
        <fullName evidence="2">Uncharacterized protein</fullName>
    </submittedName>
</protein>
<feature type="transmembrane region" description="Helical" evidence="1">
    <location>
        <begin position="12"/>
        <end position="33"/>
    </location>
</feature>
<organism evidence="2 3">
    <name type="scientific">Kushneria sinocarnis</name>
    <dbReference type="NCBI Taxonomy" id="595502"/>
    <lineage>
        <taxon>Bacteria</taxon>
        <taxon>Pseudomonadati</taxon>
        <taxon>Pseudomonadota</taxon>
        <taxon>Gammaproteobacteria</taxon>
        <taxon>Oceanospirillales</taxon>
        <taxon>Halomonadaceae</taxon>
        <taxon>Kushneria</taxon>
    </lineage>
</organism>
<dbReference type="EMBL" id="RBIN01000004">
    <property type="protein sequence ID" value="RKR04257.1"/>
    <property type="molecule type" value="Genomic_DNA"/>
</dbReference>
<feature type="transmembrane region" description="Helical" evidence="1">
    <location>
        <begin position="64"/>
        <end position="82"/>
    </location>
</feature>
<reference evidence="2 3" key="1">
    <citation type="submission" date="2018-10" db="EMBL/GenBank/DDBJ databases">
        <title>Genomic Encyclopedia of Type Strains, Phase IV (KMG-IV): sequencing the most valuable type-strain genomes for metagenomic binning, comparative biology and taxonomic classification.</title>
        <authorList>
            <person name="Goeker M."/>
        </authorList>
    </citation>
    <scope>NUCLEOTIDE SEQUENCE [LARGE SCALE GENOMIC DNA]</scope>
    <source>
        <strain evidence="2 3">DSM 23229</strain>
    </source>
</reference>
<feature type="transmembrane region" description="Helical" evidence="1">
    <location>
        <begin position="135"/>
        <end position="155"/>
    </location>
</feature>
<dbReference type="RefSeq" id="WP_121172436.1">
    <property type="nucleotide sequence ID" value="NZ_RBIN01000004.1"/>
</dbReference>
<feature type="transmembrane region" description="Helical" evidence="1">
    <location>
        <begin position="167"/>
        <end position="184"/>
    </location>
</feature>
<dbReference type="OrthoDB" id="7857417at2"/>
<feature type="transmembrane region" description="Helical" evidence="1">
    <location>
        <begin position="204"/>
        <end position="220"/>
    </location>
</feature>
<gene>
    <name evidence="2" type="ORF">C7446_1461</name>
</gene>
<dbReference type="Proteomes" id="UP000281975">
    <property type="component" value="Unassembled WGS sequence"/>
</dbReference>
<keyword evidence="1" id="KW-0812">Transmembrane</keyword>
<proteinExistence type="predicted"/>
<sequence length="244" mass="26632">MTSGESVRAFLYLLLLTDAGFIALHVFYTAGFFPDSLFSVSNPGERKALFSMLAIDRDRSYAELFGYIQMAWTVLLLGWLALKHSWKLYAGWVLLFAYFLLDDSMSLHEHLGNTLVQSLALSETAGLRAQDLGEILSVLLIAGVIFPLIGLGYWLEDRSNRGGVHRLMMAVVVLVACGVGVDMLHEALPGDLIWVLLEDGGELVAMSLALYVALSLRFALERNAAPAGEHIGAAGQMIGQRVTA</sequence>
<evidence type="ECO:0000256" key="1">
    <source>
        <dbReference type="SAM" id="Phobius"/>
    </source>
</evidence>
<evidence type="ECO:0000313" key="3">
    <source>
        <dbReference type="Proteomes" id="UP000281975"/>
    </source>
</evidence>